<comment type="caution">
    <text evidence="2">The sequence shown here is derived from an EMBL/GenBank/DDBJ whole genome shotgun (WGS) entry which is preliminary data.</text>
</comment>
<dbReference type="InterPro" id="IPR006675">
    <property type="entry name" value="HDIG_dom"/>
</dbReference>
<sequence length="186" mass="21678">MREVTLIQIFNHHIAQKYLNRSGVVHAIACAYHAFHLAKEYGVSVDLATKAALLHDIGHYTWYRNGKWDYDLYRQNDIHAIKGAERAHKLLIRLGENPIMAKDIALAILFHTDSYMTEGFIKRTPLQEIVKLADEMDEEQGGLHHYKKMDKDKAIKMIERLDQMVEDEMSQDYLNKHPLAYKNQTD</sequence>
<dbReference type="InterPro" id="IPR006674">
    <property type="entry name" value="HD_domain"/>
</dbReference>
<name>A0A6B3TSN7_9BACI</name>
<organism evidence="2 3">
    <name type="scientific">Neobacillus thermocopriae</name>
    <dbReference type="NCBI Taxonomy" id="1215031"/>
    <lineage>
        <taxon>Bacteria</taxon>
        <taxon>Bacillati</taxon>
        <taxon>Bacillota</taxon>
        <taxon>Bacilli</taxon>
        <taxon>Bacillales</taxon>
        <taxon>Bacillaceae</taxon>
        <taxon>Neobacillus</taxon>
    </lineage>
</organism>
<dbReference type="AlphaFoldDB" id="A0A6B3TSN7"/>
<dbReference type="SMART" id="SM00471">
    <property type="entry name" value="HDc"/>
    <property type="match status" value="1"/>
</dbReference>
<dbReference type="RefSeq" id="WP_038535372.1">
    <property type="nucleotide sequence ID" value="NZ_JAAIUV010000018.1"/>
</dbReference>
<dbReference type="Proteomes" id="UP000481621">
    <property type="component" value="Unassembled WGS sequence"/>
</dbReference>
<dbReference type="Pfam" id="PF01966">
    <property type="entry name" value="HD"/>
    <property type="match status" value="1"/>
</dbReference>
<gene>
    <name evidence="2" type="ORF">G4Z05_11735</name>
</gene>
<feature type="domain" description="HD" evidence="1">
    <location>
        <begin position="23"/>
        <end position="139"/>
    </location>
</feature>
<keyword evidence="3" id="KW-1185">Reference proteome</keyword>
<evidence type="ECO:0000313" key="2">
    <source>
        <dbReference type="EMBL" id="NEX79528.1"/>
    </source>
</evidence>
<accession>A0A6B3TSN7</accession>
<evidence type="ECO:0000259" key="1">
    <source>
        <dbReference type="PROSITE" id="PS51831"/>
    </source>
</evidence>
<dbReference type="InterPro" id="IPR003607">
    <property type="entry name" value="HD/PDEase_dom"/>
</dbReference>
<dbReference type="SUPFAM" id="SSF109604">
    <property type="entry name" value="HD-domain/PDEase-like"/>
    <property type="match status" value="1"/>
</dbReference>
<reference evidence="2" key="1">
    <citation type="submission" date="2020-02" db="EMBL/GenBank/DDBJ databases">
        <title>Bacillus sedimentmangrovi sp. nov., isolated from sediment of the mangrove ecosystem.</title>
        <authorList>
            <person name="Liu G."/>
        </authorList>
    </citation>
    <scope>NUCLEOTIDE SEQUENCE [LARGE SCALE GENOMIC DNA]</scope>
    <source>
        <strain evidence="2">SgZ-7</strain>
    </source>
</reference>
<dbReference type="NCBIfam" id="TIGR00277">
    <property type="entry name" value="HDIG"/>
    <property type="match status" value="1"/>
</dbReference>
<dbReference type="Gene3D" id="1.10.3210.10">
    <property type="entry name" value="Hypothetical protein af1432"/>
    <property type="match status" value="1"/>
</dbReference>
<dbReference type="PROSITE" id="PS51831">
    <property type="entry name" value="HD"/>
    <property type="match status" value="1"/>
</dbReference>
<dbReference type="CDD" id="cd00077">
    <property type="entry name" value="HDc"/>
    <property type="match status" value="1"/>
</dbReference>
<protein>
    <submittedName>
        <fullName evidence="2">HD domain-containing protein</fullName>
    </submittedName>
</protein>
<evidence type="ECO:0000313" key="3">
    <source>
        <dbReference type="Proteomes" id="UP000481621"/>
    </source>
</evidence>
<dbReference type="EMBL" id="JAAIUV010000018">
    <property type="protein sequence ID" value="NEX79528.1"/>
    <property type="molecule type" value="Genomic_DNA"/>
</dbReference>
<proteinExistence type="predicted"/>